<organism evidence="7 9">
    <name type="scientific">Butyricimonas virosa</name>
    <dbReference type="NCBI Taxonomy" id="544645"/>
    <lineage>
        <taxon>Bacteria</taxon>
        <taxon>Pseudomonadati</taxon>
        <taxon>Bacteroidota</taxon>
        <taxon>Bacteroidia</taxon>
        <taxon>Bacteroidales</taxon>
        <taxon>Odoribacteraceae</taxon>
        <taxon>Butyricimonas</taxon>
    </lineage>
</organism>
<evidence type="ECO:0000313" key="11">
    <source>
        <dbReference type="Proteomes" id="UP000654720"/>
    </source>
</evidence>
<dbReference type="AlphaFoldDB" id="A0A415Q9H5"/>
<dbReference type="SUPFAM" id="SSF54928">
    <property type="entry name" value="RNA-binding domain, RBD"/>
    <property type="match status" value="1"/>
</dbReference>
<dbReference type="InterPro" id="IPR012677">
    <property type="entry name" value="Nucleotide-bd_a/b_plait_sf"/>
</dbReference>
<dbReference type="InterPro" id="IPR000504">
    <property type="entry name" value="RRM_dom"/>
</dbReference>
<name>A0A415Q9H5_9BACT</name>
<evidence type="ECO:0000313" key="4">
    <source>
        <dbReference type="EMBL" id="QRO49659.1"/>
    </source>
</evidence>
<dbReference type="Pfam" id="PF00076">
    <property type="entry name" value="RRM_1"/>
    <property type="match status" value="1"/>
</dbReference>
<feature type="domain" description="RRM" evidence="3">
    <location>
        <begin position="1"/>
        <end position="79"/>
    </location>
</feature>
<feature type="region of interest" description="Disordered" evidence="2">
    <location>
        <begin position="75"/>
        <end position="101"/>
    </location>
</feature>
<dbReference type="Proteomes" id="UP000654720">
    <property type="component" value="Chromosome"/>
</dbReference>
<evidence type="ECO:0000313" key="5">
    <source>
        <dbReference type="EMBL" id="RGV31746.1"/>
    </source>
</evidence>
<dbReference type="Gene3D" id="3.30.70.330">
    <property type="match status" value="1"/>
</dbReference>
<evidence type="ECO:0000256" key="2">
    <source>
        <dbReference type="SAM" id="MobiDB-lite"/>
    </source>
</evidence>
<reference evidence="8 9" key="1">
    <citation type="submission" date="2018-08" db="EMBL/GenBank/DDBJ databases">
        <title>A genome reference for cultivated species of the human gut microbiota.</title>
        <authorList>
            <person name="Zou Y."/>
            <person name="Xue W."/>
            <person name="Luo G."/>
        </authorList>
    </citation>
    <scope>NUCLEOTIDE SEQUENCE [LARGE SCALE GENOMIC DNA]</scope>
    <source>
        <strain evidence="5 8">AF14-49</strain>
        <strain evidence="7 9">AF34-33</strain>
        <strain evidence="6 10">OF02-7</strain>
    </source>
</reference>
<dbReference type="Proteomes" id="UP000283589">
    <property type="component" value="Unassembled WGS sequence"/>
</dbReference>
<dbReference type="InterPro" id="IPR052462">
    <property type="entry name" value="SLIRP/GR-RBP-like"/>
</dbReference>
<evidence type="ECO:0000256" key="1">
    <source>
        <dbReference type="ARBA" id="ARBA00022884"/>
    </source>
</evidence>
<proteinExistence type="predicted"/>
<evidence type="ECO:0000313" key="8">
    <source>
        <dbReference type="Proteomes" id="UP000283589"/>
    </source>
</evidence>
<keyword evidence="1" id="KW-0694">RNA-binding</keyword>
<dbReference type="SMART" id="SM00360">
    <property type="entry name" value="RRM"/>
    <property type="match status" value="1"/>
</dbReference>
<evidence type="ECO:0000313" key="9">
    <source>
        <dbReference type="Proteomes" id="UP000286038"/>
    </source>
</evidence>
<reference evidence="4 11" key="2">
    <citation type="submission" date="2021-02" db="EMBL/GenBank/DDBJ databases">
        <title>FDA dAtabase for Regulatory Grade micrObial Sequences (FDA-ARGOS): Supporting development and validation of Infectious Disease Dx tests.</title>
        <authorList>
            <person name="Carlson P."/>
            <person name="Fischbach M."/>
            <person name="Hastie J."/>
            <person name="Bilen M."/>
            <person name="Cheng A."/>
            <person name="Tallon L."/>
            <person name="Sadzewicz L."/>
            <person name="Zhao X."/>
            <person name="Boylan J."/>
            <person name="Ott S."/>
            <person name="Bowen H."/>
            <person name="Vavikolanu K."/>
            <person name="Mehta A."/>
            <person name="Aluvathingal J."/>
            <person name="Nadendla S."/>
            <person name="Yan Y."/>
            <person name="Sichtig H."/>
        </authorList>
    </citation>
    <scope>NUCLEOTIDE SEQUENCE [LARGE SCALE GENOMIC DNA]</scope>
    <source>
        <strain evidence="4 11">FDAARGOS_1229</strain>
    </source>
</reference>
<dbReference type="EMBL" id="CP069450">
    <property type="protein sequence ID" value="QRO49659.1"/>
    <property type="molecule type" value="Genomic_DNA"/>
</dbReference>
<dbReference type="OrthoDB" id="9798855at2"/>
<gene>
    <name evidence="5" type="ORF">DWW18_16330</name>
    <name evidence="7" type="ORF">DWZ68_18295</name>
    <name evidence="6" type="ORF">DXA50_11270</name>
    <name evidence="4" type="ORF">I6J59_17490</name>
</gene>
<keyword evidence="11" id="KW-1185">Reference proteome</keyword>
<dbReference type="GO" id="GO:0003723">
    <property type="term" value="F:RNA binding"/>
    <property type="evidence" value="ECO:0007669"/>
    <property type="project" value="UniProtKB-KW"/>
</dbReference>
<dbReference type="PANTHER" id="PTHR48027">
    <property type="entry name" value="HETEROGENEOUS NUCLEAR RIBONUCLEOPROTEIN 87F-RELATED"/>
    <property type="match status" value="1"/>
</dbReference>
<dbReference type="RefSeq" id="WP_034502839.1">
    <property type="nucleotide sequence ID" value="NZ_CABJDM010000051.1"/>
</dbReference>
<accession>A0A415Q9H5</accession>
<dbReference type="Proteomes" id="UP000286038">
    <property type="component" value="Unassembled WGS sequence"/>
</dbReference>
<dbReference type="EMBL" id="QSCR01000019">
    <property type="protein sequence ID" value="RGY16441.1"/>
    <property type="molecule type" value="Genomic_DNA"/>
</dbReference>
<feature type="compositionally biased region" description="Basic and acidic residues" evidence="2">
    <location>
        <begin position="79"/>
        <end position="101"/>
    </location>
</feature>
<sequence length="101" mass="11436">MNIFVAKLSSTTTSEDLQALFSEHGSVSSAKVIMDRETGNSKCFGFVEMEDETEGFNAINALNETEFQGRKIVVKKARPREEGGDDRGQRFPRERRFNSNR</sequence>
<dbReference type="PROSITE" id="PS50102">
    <property type="entry name" value="RRM"/>
    <property type="match status" value="1"/>
</dbReference>
<evidence type="ECO:0000259" key="3">
    <source>
        <dbReference type="PROSITE" id="PS50102"/>
    </source>
</evidence>
<dbReference type="InterPro" id="IPR035979">
    <property type="entry name" value="RBD_domain_sf"/>
</dbReference>
<evidence type="ECO:0000313" key="6">
    <source>
        <dbReference type="EMBL" id="RGY16441.1"/>
    </source>
</evidence>
<evidence type="ECO:0000313" key="10">
    <source>
        <dbReference type="Proteomes" id="UP000286063"/>
    </source>
</evidence>
<dbReference type="EMBL" id="QRPV01000051">
    <property type="protein sequence ID" value="RHM37811.1"/>
    <property type="molecule type" value="Genomic_DNA"/>
</dbReference>
<dbReference type="EMBL" id="QRZA01000028">
    <property type="protein sequence ID" value="RGV31746.1"/>
    <property type="molecule type" value="Genomic_DNA"/>
</dbReference>
<protein>
    <submittedName>
        <fullName evidence="7">RNA-binding protein</fullName>
    </submittedName>
</protein>
<dbReference type="STRING" id="1121130.GCA_000519105_03687"/>
<evidence type="ECO:0000313" key="7">
    <source>
        <dbReference type="EMBL" id="RHM37811.1"/>
    </source>
</evidence>
<dbReference type="GeneID" id="93097623"/>
<dbReference type="Proteomes" id="UP000286063">
    <property type="component" value="Unassembled WGS sequence"/>
</dbReference>